<accession>A0A5C5WVB3</accession>
<dbReference type="OrthoDB" id="241407at2"/>
<dbReference type="Proteomes" id="UP000316598">
    <property type="component" value="Unassembled WGS sequence"/>
</dbReference>
<dbReference type="Pfam" id="PF07585">
    <property type="entry name" value="BBP7"/>
    <property type="match status" value="1"/>
</dbReference>
<dbReference type="EMBL" id="SJPI01000001">
    <property type="protein sequence ID" value="TWT53762.1"/>
    <property type="molecule type" value="Genomic_DNA"/>
</dbReference>
<feature type="chain" id="PRO_5023026776" evidence="1">
    <location>
        <begin position="31"/>
        <end position="552"/>
    </location>
</feature>
<proteinExistence type="predicted"/>
<organism evidence="2 3">
    <name type="scientific">Rubripirellula amarantea</name>
    <dbReference type="NCBI Taxonomy" id="2527999"/>
    <lineage>
        <taxon>Bacteria</taxon>
        <taxon>Pseudomonadati</taxon>
        <taxon>Planctomycetota</taxon>
        <taxon>Planctomycetia</taxon>
        <taxon>Pirellulales</taxon>
        <taxon>Pirellulaceae</taxon>
        <taxon>Rubripirellula</taxon>
    </lineage>
</organism>
<gene>
    <name evidence="2" type="ORF">Pla22_13940</name>
</gene>
<comment type="caution">
    <text evidence="2">The sequence shown here is derived from an EMBL/GenBank/DDBJ whole genome shotgun (WGS) entry which is preliminary data.</text>
</comment>
<keyword evidence="3" id="KW-1185">Reference proteome</keyword>
<feature type="signal peptide" evidence="1">
    <location>
        <begin position="1"/>
        <end position="30"/>
    </location>
</feature>
<protein>
    <submittedName>
        <fullName evidence="2">Uncharacterized protein</fullName>
    </submittedName>
</protein>
<dbReference type="AlphaFoldDB" id="A0A5C5WVB3"/>
<reference evidence="2 3" key="1">
    <citation type="submission" date="2019-02" db="EMBL/GenBank/DDBJ databases">
        <title>Deep-cultivation of Planctomycetes and their phenomic and genomic characterization uncovers novel biology.</title>
        <authorList>
            <person name="Wiegand S."/>
            <person name="Jogler M."/>
            <person name="Boedeker C."/>
            <person name="Pinto D."/>
            <person name="Vollmers J."/>
            <person name="Rivas-Marin E."/>
            <person name="Kohn T."/>
            <person name="Peeters S.H."/>
            <person name="Heuer A."/>
            <person name="Rast P."/>
            <person name="Oberbeckmann S."/>
            <person name="Bunk B."/>
            <person name="Jeske O."/>
            <person name="Meyerdierks A."/>
            <person name="Storesund J.E."/>
            <person name="Kallscheuer N."/>
            <person name="Luecker S."/>
            <person name="Lage O.M."/>
            <person name="Pohl T."/>
            <person name="Merkel B.J."/>
            <person name="Hornburger P."/>
            <person name="Mueller R.-W."/>
            <person name="Bruemmer F."/>
            <person name="Labrenz M."/>
            <person name="Spormann A.M."/>
            <person name="Op Den Camp H."/>
            <person name="Overmann J."/>
            <person name="Amann R."/>
            <person name="Jetten M.S.M."/>
            <person name="Mascher T."/>
            <person name="Medema M.H."/>
            <person name="Devos D.P."/>
            <person name="Kaster A.-K."/>
            <person name="Ovreas L."/>
            <person name="Rohde M."/>
            <person name="Galperin M.Y."/>
            <person name="Jogler C."/>
        </authorList>
    </citation>
    <scope>NUCLEOTIDE SEQUENCE [LARGE SCALE GENOMIC DNA]</scope>
    <source>
        <strain evidence="2 3">Pla22</strain>
    </source>
</reference>
<evidence type="ECO:0000313" key="2">
    <source>
        <dbReference type="EMBL" id="TWT53762.1"/>
    </source>
</evidence>
<evidence type="ECO:0000256" key="1">
    <source>
        <dbReference type="SAM" id="SignalP"/>
    </source>
</evidence>
<keyword evidence="1" id="KW-0732">Signal</keyword>
<dbReference type="InterPro" id="IPR011446">
    <property type="entry name" value="BBP7"/>
</dbReference>
<name>A0A5C5WVB3_9BACT</name>
<evidence type="ECO:0000313" key="3">
    <source>
        <dbReference type="Proteomes" id="UP000316598"/>
    </source>
</evidence>
<sequence length="552" mass="58138" precursor="true">MQRMTQMNKLPLWIAALASVVAFHAGNVTAEPPRAQIADIDFEASGFVIPAGASEFTHGLVSNPVQQAGMTMPQSYGVGQTTPIPTAMYPQGNIAQVGYFSSSCDDGGCDTGGCDSGCGCGASHGPLFSGQWLGCNGPIQDCEPILSGGLIGKMNGSCRMGGPCGSCGGACGGSGCQAAAGGAGLSGLRHMCLFCRGDGCSACQLANPAAFTSIFTFLKPYSEGGKCQQRWYDISAEALVLGHNSPGSNLGVVTTRDSQANAVPVLFGGAGTDADLEAGVRLSGALIFGPGGSFEGTYMGGHEWTDSRTVTDPGANLYSFVSNFGDDPPGIGYDDTDRSVSQTIASSSKFHSGELNYRRRTMGPYCRFQGSWLAGLRYLRFDNGLRYSAVGDTTNATTGLLRYFESDGMAKNDFFGAQLGFDLWYHVIPGISLGVEAKGAWGQNDYETSSIYRSNSLANQATAGQLTLTDKDRDITTMAELQFAMSYRLSHSWAFRSSYYLIAMDDVATTTLDRDTIIAVVDNDPATQTSGTSVTFDSLVLNGFSLGAEYTW</sequence>